<reference evidence="2" key="1">
    <citation type="submission" date="2016-10" db="EMBL/GenBank/DDBJ databases">
        <authorList>
            <person name="Varghese N."/>
            <person name="Submissions S."/>
        </authorList>
    </citation>
    <scope>NUCLEOTIDE SEQUENCE [LARGE SCALE GENOMIC DNA]</scope>
    <source>
        <strain evidence="2">DSM 44544</strain>
    </source>
</reference>
<sequence>MSGQQRDRQAEEPAELAEQGALGVQPTSLWRAAYHHAEVLFDRFDRRPGPLPEGSVDRKERAIELVMLSYAITATTTAARIVPRAREIVVEGPAALADVSLTDLSRNHLPAGALFKEFLLIEQGCEPRPDDPGYGVYQELRRRMSVADSTAAAAFDDWERHCTALSRIVTAEILHQLTRDNANPGTDVTLAMLTGS</sequence>
<organism evidence="1 2">
    <name type="scientific">Amycolatopsis tolypomycina</name>
    <dbReference type="NCBI Taxonomy" id="208445"/>
    <lineage>
        <taxon>Bacteria</taxon>
        <taxon>Bacillati</taxon>
        <taxon>Actinomycetota</taxon>
        <taxon>Actinomycetes</taxon>
        <taxon>Pseudonocardiales</taxon>
        <taxon>Pseudonocardiaceae</taxon>
        <taxon>Amycolatopsis</taxon>
    </lineage>
</organism>
<keyword evidence="2" id="KW-1185">Reference proteome</keyword>
<evidence type="ECO:0000313" key="1">
    <source>
        <dbReference type="EMBL" id="SEB45899.1"/>
    </source>
</evidence>
<protein>
    <submittedName>
        <fullName evidence="1">Uncharacterized protein</fullName>
    </submittedName>
</protein>
<evidence type="ECO:0000313" key="2">
    <source>
        <dbReference type="Proteomes" id="UP000199622"/>
    </source>
</evidence>
<name>A0A1H4JHU5_9PSEU</name>
<dbReference type="AlphaFoldDB" id="A0A1H4JHU5"/>
<gene>
    <name evidence="1" type="ORF">SAMN04489727_1919</name>
</gene>
<proteinExistence type="predicted"/>
<dbReference type="Proteomes" id="UP000199622">
    <property type="component" value="Unassembled WGS sequence"/>
</dbReference>
<dbReference type="EMBL" id="FNSO01000003">
    <property type="protein sequence ID" value="SEB45899.1"/>
    <property type="molecule type" value="Genomic_DNA"/>
</dbReference>
<accession>A0A1H4JHU5</accession>